<dbReference type="GO" id="GO:0051539">
    <property type="term" value="F:4 iron, 4 sulfur cluster binding"/>
    <property type="evidence" value="ECO:0007669"/>
    <property type="project" value="UniProtKB-KW"/>
</dbReference>
<evidence type="ECO:0000256" key="5">
    <source>
        <dbReference type="ARBA" id="ARBA00023014"/>
    </source>
</evidence>
<evidence type="ECO:0000256" key="2">
    <source>
        <dbReference type="ARBA" id="ARBA00022691"/>
    </source>
</evidence>
<evidence type="ECO:0000256" key="6">
    <source>
        <dbReference type="PIRSR" id="PIRSR004869-50"/>
    </source>
</evidence>
<protein>
    <submittedName>
        <fullName evidence="8">AmmeMemoRadiSam system radical SAM enzyme</fullName>
    </submittedName>
</protein>
<gene>
    <name evidence="8" type="primary">amrS</name>
    <name evidence="8" type="ORF">EXN75_13990</name>
</gene>
<keyword evidence="4 6" id="KW-0408">Iron</keyword>
<dbReference type="AlphaFoldDB" id="A0A4Y8V6H9"/>
<dbReference type="EMBL" id="SGVY01000049">
    <property type="protein sequence ID" value="TFH76310.1"/>
    <property type="molecule type" value="Genomic_DNA"/>
</dbReference>
<dbReference type="NCBIfam" id="TIGR04337">
    <property type="entry name" value="AmmeMemoSam_rS"/>
    <property type="match status" value="1"/>
</dbReference>
<dbReference type="PANTHER" id="PTHR30352">
    <property type="entry name" value="PYRUVATE FORMATE-LYASE-ACTIVATING ENZYME"/>
    <property type="match status" value="1"/>
</dbReference>
<dbReference type="Pfam" id="PF04055">
    <property type="entry name" value="Radical_SAM"/>
    <property type="match status" value="1"/>
</dbReference>
<reference evidence="8 9" key="1">
    <citation type="submission" date="2019-02" db="EMBL/GenBank/DDBJ databases">
        <title>Draft Genome Sequence of the Prevotella sp. BCRC 81118, Isolated from Human Feces.</title>
        <authorList>
            <person name="Huang C.-H."/>
        </authorList>
    </citation>
    <scope>NUCLEOTIDE SEQUENCE [LARGE SCALE GENOMIC DNA]</scope>
    <source>
        <strain evidence="8 9">BCRC 81118</strain>
    </source>
</reference>
<dbReference type="InterPro" id="IPR058240">
    <property type="entry name" value="rSAM_sf"/>
</dbReference>
<sequence length="295" mass="33624">MKECRYYTKIEEGKDGGKSLKVRCELCPHRCVIPDGKHGICGSRWNFKGKLYSIVYGKPCALADDPVEKKPLNEFHPGTRCLSLSCTGCNFRCLNCQNYDISQALPSDVNFYELSPHEIVDIAMQHHLPGIAFTYTEPLTYYEYIHDIAKVSHEYGLWNILVSAGYINPEPLQELLPYIDAANIDIKAFSDTMYMHQCGGHLKPVLDTLLAMQKSDVHLEITNLLIPGVNDSEKMIRKMCRWLVSNGFAQNPLHFSRFFPLYKMQDASPTPKETIYLAKRVALEEGMKFIYLGNI</sequence>
<dbReference type="InterPro" id="IPR007197">
    <property type="entry name" value="rSAM"/>
</dbReference>
<dbReference type="InterPro" id="IPR027596">
    <property type="entry name" value="AmmeMemoSam_rS"/>
</dbReference>
<dbReference type="PANTHER" id="PTHR30352:SF5">
    <property type="entry name" value="PYRUVATE FORMATE-LYASE 1-ACTIVATING ENZYME"/>
    <property type="match status" value="1"/>
</dbReference>
<evidence type="ECO:0000313" key="9">
    <source>
        <dbReference type="Proteomes" id="UP000297872"/>
    </source>
</evidence>
<dbReference type="PIRSF" id="PIRSF004869">
    <property type="entry name" value="PflX_prd"/>
    <property type="match status" value="1"/>
</dbReference>
<evidence type="ECO:0000313" key="8">
    <source>
        <dbReference type="EMBL" id="TFH76310.1"/>
    </source>
</evidence>
<evidence type="ECO:0000259" key="7">
    <source>
        <dbReference type="PROSITE" id="PS51918"/>
    </source>
</evidence>
<accession>A0A4Y8V6H9</accession>
<dbReference type="GO" id="GO:0003824">
    <property type="term" value="F:catalytic activity"/>
    <property type="evidence" value="ECO:0007669"/>
    <property type="project" value="InterPro"/>
</dbReference>
<keyword evidence="2 6" id="KW-0949">S-adenosyl-L-methionine</keyword>
<comment type="caution">
    <text evidence="8">The sequence shown here is derived from an EMBL/GenBank/DDBJ whole genome shotgun (WGS) entry which is preliminary data.</text>
</comment>
<feature type="binding site" evidence="6">
    <location>
        <position position="89"/>
    </location>
    <ligand>
        <name>[4Fe-4S] cluster</name>
        <dbReference type="ChEBI" id="CHEBI:49883"/>
        <note>4Fe-4S-S-AdoMet</note>
    </ligand>
</feature>
<dbReference type="Gene3D" id="3.20.20.70">
    <property type="entry name" value="Aldolase class I"/>
    <property type="match status" value="1"/>
</dbReference>
<evidence type="ECO:0000256" key="4">
    <source>
        <dbReference type="ARBA" id="ARBA00023004"/>
    </source>
</evidence>
<feature type="binding site" evidence="6">
    <location>
        <position position="96"/>
    </location>
    <ligand>
        <name>[4Fe-4S] cluster</name>
        <dbReference type="ChEBI" id="CHEBI:49883"/>
        <note>4Fe-4S-S-AdoMet</note>
    </ligand>
</feature>
<dbReference type="SFLD" id="SFLDS00029">
    <property type="entry name" value="Radical_SAM"/>
    <property type="match status" value="1"/>
</dbReference>
<organism evidence="8 9">
    <name type="scientific">Segatella hominis</name>
    <dbReference type="NCBI Taxonomy" id="2518605"/>
    <lineage>
        <taxon>Bacteria</taxon>
        <taxon>Pseudomonadati</taxon>
        <taxon>Bacteroidota</taxon>
        <taxon>Bacteroidia</taxon>
        <taxon>Bacteroidales</taxon>
        <taxon>Prevotellaceae</taxon>
        <taxon>Segatella</taxon>
    </lineage>
</organism>
<keyword evidence="1" id="KW-0004">4Fe-4S</keyword>
<dbReference type="RefSeq" id="WP_134844270.1">
    <property type="nucleotide sequence ID" value="NZ_CP137560.1"/>
</dbReference>
<evidence type="ECO:0000256" key="3">
    <source>
        <dbReference type="ARBA" id="ARBA00022723"/>
    </source>
</evidence>
<feature type="domain" description="Radical SAM core" evidence="7">
    <location>
        <begin position="74"/>
        <end position="288"/>
    </location>
</feature>
<name>A0A4Y8V6H9_9BACT</name>
<dbReference type="GeneID" id="302996377"/>
<dbReference type="InterPro" id="IPR034457">
    <property type="entry name" value="Organic_radical-activating"/>
</dbReference>
<evidence type="ECO:0000256" key="1">
    <source>
        <dbReference type="ARBA" id="ARBA00022485"/>
    </source>
</evidence>
<dbReference type="InterPro" id="IPR016431">
    <property type="entry name" value="Pyrv-formate_lyase-activ_prd"/>
</dbReference>
<proteinExistence type="predicted"/>
<dbReference type="Proteomes" id="UP000297872">
    <property type="component" value="Unassembled WGS sequence"/>
</dbReference>
<keyword evidence="9" id="KW-1185">Reference proteome</keyword>
<dbReference type="SFLD" id="SFLDG01101">
    <property type="entry name" value="Uncharacterised_Radical_SAM_Su"/>
    <property type="match status" value="1"/>
</dbReference>
<dbReference type="InterPro" id="IPR013785">
    <property type="entry name" value="Aldolase_TIM"/>
</dbReference>
<dbReference type="CDD" id="cd01335">
    <property type="entry name" value="Radical_SAM"/>
    <property type="match status" value="1"/>
</dbReference>
<dbReference type="GO" id="GO:0046872">
    <property type="term" value="F:metal ion binding"/>
    <property type="evidence" value="ECO:0007669"/>
    <property type="project" value="UniProtKB-KW"/>
</dbReference>
<dbReference type="OrthoDB" id="9781783at2"/>
<keyword evidence="5 6" id="KW-0411">Iron-sulfur</keyword>
<feature type="binding site" evidence="6">
    <location>
        <position position="93"/>
    </location>
    <ligand>
        <name>[4Fe-4S] cluster</name>
        <dbReference type="ChEBI" id="CHEBI:49883"/>
        <note>4Fe-4S-S-AdoMet</note>
    </ligand>
</feature>
<comment type="cofactor">
    <cofactor evidence="6">
        <name>[4Fe-4S] cluster</name>
        <dbReference type="ChEBI" id="CHEBI:49883"/>
    </cofactor>
    <text evidence="6">Binds 1 [4Fe-4S] cluster. The cluster is coordinated with 3 cysteines and an exchangeable S-adenosyl-L-methionine.</text>
</comment>
<dbReference type="PROSITE" id="PS51918">
    <property type="entry name" value="RADICAL_SAM"/>
    <property type="match status" value="1"/>
</dbReference>
<keyword evidence="3 6" id="KW-0479">Metal-binding</keyword>
<dbReference type="SUPFAM" id="SSF102114">
    <property type="entry name" value="Radical SAM enzymes"/>
    <property type="match status" value="1"/>
</dbReference>